<organism evidence="1 2">
    <name type="scientific">Eumeta variegata</name>
    <name type="common">Bagworm moth</name>
    <name type="synonym">Eumeta japonica</name>
    <dbReference type="NCBI Taxonomy" id="151549"/>
    <lineage>
        <taxon>Eukaryota</taxon>
        <taxon>Metazoa</taxon>
        <taxon>Ecdysozoa</taxon>
        <taxon>Arthropoda</taxon>
        <taxon>Hexapoda</taxon>
        <taxon>Insecta</taxon>
        <taxon>Pterygota</taxon>
        <taxon>Neoptera</taxon>
        <taxon>Endopterygota</taxon>
        <taxon>Lepidoptera</taxon>
        <taxon>Glossata</taxon>
        <taxon>Ditrysia</taxon>
        <taxon>Tineoidea</taxon>
        <taxon>Psychidae</taxon>
        <taxon>Oiketicinae</taxon>
        <taxon>Eumeta</taxon>
    </lineage>
</organism>
<gene>
    <name evidence="1" type="ORF">EVAR_5634_1</name>
</gene>
<keyword evidence="2" id="KW-1185">Reference proteome</keyword>
<dbReference type="AlphaFoldDB" id="A0A4C1T7Z5"/>
<dbReference type="EMBL" id="BGZK01000040">
    <property type="protein sequence ID" value="GBP10315.1"/>
    <property type="molecule type" value="Genomic_DNA"/>
</dbReference>
<evidence type="ECO:0000313" key="1">
    <source>
        <dbReference type="EMBL" id="GBP10315.1"/>
    </source>
</evidence>
<sequence>MSMLTGLCKRYNILDAIGFSYSRRKRRDAAQTRVYAADESLPFAAARRRAPPRLRCLSLLKLLARTHKFDQSRDPGRYVHTHAFGVYACYAEGPRMHPCDAFNIKLAHVAVRALKAFTLVAVNHHTLRPTRMQVQHAELMHCGFGIALLKRLCGVNLQVLILKNRRVPQLPPPGSATSFLPDPTQESNADYVFESQLPTLVPKQLGAHRRYERALRRLRLAGGERTRQTAGVRLLAPQRWGNTLYRYTYPIVFFDLEASTPVQSELG</sequence>
<dbReference type="Proteomes" id="UP000299102">
    <property type="component" value="Unassembled WGS sequence"/>
</dbReference>
<comment type="caution">
    <text evidence="1">The sequence shown here is derived from an EMBL/GenBank/DDBJ whole genome shotgun (WGS) entry which is preliminary data.</text>
</comment>
<evidence type="ECO:0000313" key="2">
    <source>
        <dbReference type="Proteomes" id="UP000299102"/>
    </source>
</evidence>
<name>A0A4C1T7Z5_EUMVA</name>
<proteinExistence type="predicted"/>
<protein>
    <submittedName>
        <fullName evidence="1">Uncharacterized protein</fullName>
    </submittedName>
</protein>
<accession>A0A4C1T7Z5</accession>
<reference evidence="1 2" key="1">
    <citation type="journal article" date="2019" name="Commun. Biol.">
        <title>The bagworm genome reveals a unique fibroin gene that provides high tensile strength.</title>
        <authorList>
            <person name="Kono N."/>
            <person name="Nakamura H."/>
            <person name="Ohtoshi R."/>
            <person name="Tomita M."/>
            <person name="Numata K."/>
            <person name="Arakawa K."/>
        </authorList>
    </citation>
    <scope>NUCLEOTIDE SEQUENCE [LARGE SCALE GENOMIC DNA]</scope>
</reference>